<keyword evidence="2" id="KW-1185">Reference proteome</keyword>
<gene>
    <name evidence="1" type="ORF">JCM31447_15190</name>
</gene>
<dbReference type="Proteomes" id="UP000291236">
    <property type="component" value="Chromosome"/>
</dbReference>
<dbReference type="RefSeq" id="WP_130608213.1">
    <property type="nucleotide sequence ID" value="NZ_AP019368.1"/>
</dbReference>
<dbReference type="AlphaFoldDB" id="A0A4P2VIY8"/>
<dbReference type="KEGG" id="sbf:JCM31447_15190"/>
<accession>A0A4P2VIY8</accession>
<sequence length="78" mass="9094">MIAPEILLIECSLYFVSILKQKKSDIYLNLEKIKDLVEIHRNYLRVEKVIHIISEYKICGADSLHVRLADKNNCACNF</sequence>
<proteinExistence type="predicted"/>
<evidence type="ECO:0000313" key="2">
    <source>
        <dbReference type="Proteomes" id="UP000291236"/>
    </source>
</evidence>
<dbReference type="EMBL" id="AP019368">
    <property type="protein sequence ID" value="BBH53076.1"/>
    <property type="molecule type" value="Genomic_DNA"/>
</dbReference>
<evidence type="ECO:0000313" key="1">
    <source>
        <dbReference type="EMBL" id="BBH53076.1"/>
    </source>
</evidence>
<protein>
    <submittedName>
        <fullName evidence="1">Uncharacterized protein</fullName>
    </submittedName>
</protein>
<reference evidence="1 2" key="1">
    <citation type="submission" date="2018-12" db="EMBL/GenBank/DDBJ databases">
        <title>Rubrispira sanarue gen. nov., sp., nov., a member of the order Silvanigrellales, isolated from a brackish lake in Hamamatsu Japan.</title>
        <authorList>
            <person name="Maejima Y."/>
            <person name="Iino T."/>
            <person name="Muraguchi Y."/>
            <person name="Fukuda K."/>
            <person name="Nojiri H."/>
            <person name="Ohkuma M."/>
            <person name="Moriuchi R."/>
            <person name="Dohra H."/>
            <person name="Kimbara K."/>
            <person name="Shintani M."/>
        </authorList>
    </citation>
    <scope>NUCLEOTIDE SEQUENCE [LARGE SCALE GENOMIC DNA]</scope>
    <source>
        <strain evidence="1 2">RF1110005</strain>
    </source>
</reference>
<name>A0A4P2VIY8_FLUSA</name>
<organism evidence="1 2">
    <name type="scientific">Fluviispira sanaruensis</name>
    <dbReference type="NCBI Taxonomy" id="2493639"/>
    <lineage>
        <taxon>Bacteria</taxon>
        <taxon>Pseudomonadati</taxon>
        <taxon>Bdellovibrionota</taxon>
        <taxon>Oligoflexia</taxon>
        <taxon>Silvanigrellales</taxon>
        <taxon>Silvanigrellaceae</taxon>
        <taxon>Fluviispira</taxon>
    </lineage>
</organism>